<feature type="transmembrane region" description="Helical" evidence="1">
    <location>
        <begin position="7"/>
        <end position="25"/>
    </location>
</feature>
<keyword evidence="1" id="KW-0472">Membrane</keyword>
<sequence length="56" mass="6227">MEGHMNKGLFIAQIALGILLIVFGVRGHDVPIIIIAAAGMILDAIGWWWQSRTKRQ</sequence>
<dbReference type="AlphaFoldDB" id="A0A087E2E8"/>
<feature type="transmembrane region" description="Helical" evidence="1">
    <location>
        <begin position="31"/>
        <end position="49"/>
    </location>
</feature>
<evidence type="ECO:0000313" key="3">
    <source>
        <dbReference type="Proteomes" id="UP000029003"/>
    </source>
</evidence>
<protein>
    <submittedName>
        <fullName evidence="2">Uncharacterized protein</fullName>
    </submittedName>
</protein>
<evidence type="ECO:0000256" key="1">
    <source>
        <dbReference type="SAM" id="Phobius"/>
    </source>
</evidence>
<organism evidence="2 3">
    <name type="scientific">Bifidobacterium thermacidophilum subsp. thermacidophilum</name>
    <dbReference type="NCBI Taxonomy" id="79262"/>
    <lineage>
        <taxon>Bacteria</taxon>
        <taxon>Bacillati</taxon>
        <taxon>Actinomycetota</taxon>
        <taxon>Actinomycetes</taxon>
        <taxon>Bifidobacteriales</taxon>
        <taxon>Bifidobacteriaceae</taxon>
        <taxon>Bifidobacterium</taxon>
    </lineage>
</organism>
<comment type="caution">
    <text evidence="2">The sequence shown here is derived from an EMBL/GenBank/DDBJ whole genome shotgun (WGS) entry which is preliminary data.</text>
</comment>
<keyword evidence="1" id="KW-0812">Transmembrane</keyword>
<proteinExistence type="predicted"/>
<evidence type="ECO:0000313" key="2">
    <source>
        <dbReference type="EMBL" id="KFJ01949.1"/>
    </source>
</evidence>
<reference evidence="2 3" key="1">
    <citation type="submission" date="2014-03" db="EMBL/GenBank/DDBJ databases">
        <title>Genomics of Bifidobacteria.</title>
        <authorList>
            <person name="Ventura M."/>
            <person name="Milani C."/>
            <person name="Lugli G.A."/>
        </authorList>
    </citation>
    <scope>NUCLEOTIDE SEQUENCE [LARGE SCALE GENOMIC DNA]</scope>
    <source>
        <strain evidence="2 3">LMG 21395</strain>
    </source>
</reference>
<name>A0A087E2E8_9BIFI</name>
<gene>
    <name evidence="2" type="ORF">THER5_0124</name>
</gene>
<accession>A0A087E2E8</accession>
<keyword evidence="1" id="KW-1133">Transmembrane helix</keyword>
<dbReference type="EMBL" id="JGZT01000007">
    <property type="protein sequence ID" value="KFJ01949.1"/>
    <property type="molecule type" value="Genomic_DNA"/>
</dbReference>
<dbReference type="Proteomes" id="UP000029003">
    <property type="component" value="Unassembled WGS sequence"/>
</dbReference>